<dbReference type="InterPro" id="IPR003819">
    <property type="entry name" value="TauD/TfdA-like"/>
</dbReference>
<evidence type="ECO:0000256" key="5">
    <source>
        <dbReference type="ARBA" id="ARBA00023004"/>
    </source>
</evidence>
<dbReference type="AlphaFoldDB" id="W4LE72"/>
<organism evidence="7 8">
    <name type="scientific">Entotheonella factor</name>
    <dbReference type="NCBI Taxonomy" id="1429438"/>
    <lineage>
        <taxon>Bacteria</taxon>
        <taxon>Pseudomonadati</taxon>
        <taxon>Nitrospinota/Tectimicrobiota group</taxon>
        <taxon>Candidatus Tectimicrobiota</taxon>
        <taxon>Candidatus Entotheonellia</taxon>
        <taxon>Candidatus Entotheonellales</taxon>
        <taxon>Candidatus Entotheonellaceae</taxon>
        <taxon>Candidatus Entotheonella</taxon>
    </lineage>
</organism>
<comment type="caution">
    <text evidence="7">The sequence shown here is derived from an EMBL/GenBank/DDBJ whole genome shotgun (WGS) entry which is preliminary data.</text>
</comment>
<dbReference type="PATRIC" id="fig|1429438.4.peg.5201"/>
<dbReference type="SUPFAM" id="SSF51197">
    <property type="entry name" value="Clavaminate synthase-like"/>
    <property type="match status" value="1"/>
</dbReference>
<dbReference type="Pfam" id="PF02668">
    <property type="entry name" value="TauD"/>
    <property type="match status" value="1"/>
</dbReference>
<evidence type="ECO:0000256" key="4">
    <source>
        <dbReference type="ARBA" id="ARBA00023002"/>
    </source>
</evidence>
<evidence type="ECO:0000313" key="8">
    <source>
        <dbReference type="Proteomes" id="UP000019141"/>
    </source>
</evidence>
<dbReference type="PANTHER" id="PTHR30468:SF1">
    <property type="entry name" value="ALPHA-KETOGLUTARATE-DEPENDENT SULFONATE DIOXYGENASE"/>
    <property type="match status" value="1"/>
</dbReference>
<proteinExistence type="inferred from homology"/>
<reference evidence="7 8" key="1">
    <citation type="journal article" date="2014" name="Nature">
        <title>An environmental bacterial taxon with a large and distinct metabolic repertoire.</title>
        <authorList>
            <person name="Wilson M.C."/>
            <person name="Mori T."/>
            <person name="Ruckert C."/>
            <person name="Uria A.R."/>
            <person name="Helf M.J."/>
            <person name="Takada K."/>
            <person name="Gernert C."/>
            <person name="Steffens U.A."/>
            <person name="Heycke N."/>
            <person name="Schmitt S."/>
            <person name="Rinke C."/>
            <person name="Helfrich E.J."/>
            <person name="Brachmann A.O."/>
            <person name="Gurgui C."/>
            <person name="Wakimoto T."/>
            <person name="Kracht M."/>
            <person name="Crusemann M."/>
            <person name="Hentschel U."/>
            <person name="Abe I."/>
            <person name="Matsunaga S."/>
            <person name="Kalinowski J."/>
            <person name="Takeyama H."/>
            <person name="Piel J."/>
        </authorList>
    </citation>
    <scope>NUCLEOTIDE SEQUENCE [LARGE SCALE GENOMIC DNA]</scope>
    <source>
        <strain evidence="8">TSY1</strain>
    </source>
</reference>
<accession>W4LE72</accession>
<sequence>MKGLQTMNVRTKPQSQTYTDLGFEVNPLSELMAAEVVGLDLSQPFDDATREAVYDAFVTYHVLAFRDQQLTKAQQVAFSEQFGPLERHTLSNRGADAFPMVHVVSNLNADGVPSGKLGSREWHTDKSFRPAPSMATILHGIELPPSGGDTCFANMYAAYEALPDAEQAELDGLRVVHSWVLSRANLGRTMSEEEKRDAPDTSHPLVRTHPDTGRKCLFMGIHASYLEGMPVEEGRARIEQLEAHATQERFVYRHQWRPGDVLMWDNRCLLHCADANFDAARYARVLNRTCLRGTPTA</sequence>
<name>W4LE72_ENTF1</name>
<gene>
    <name evidence="7" type="ORF">ETSY1_27245</name>
</gene>
<keyword evidence="4" id="KW-0560">Oxidoreductase</keyword>
<dbReference type="GO" id="GO:0000908">
    <property type="term" value="F:taurine dioxygenase activity"/>
    <property type="evidence" value="ECO:0007669"/>
    <property type="project" value="TreeGrafter"/>
</dbReference>
<dbReference type="EMBL" id="AZHW01000810">
    <property type="protein sequence ID" value="ETW96272.1"/>
    <property type="molecule type" value="Genomic_DNA"/>
</dbReference>
<dbReference type="Gene3D" id="3.60.130.10">
    <property type="entry name" value="Clavaminate synthase-like"/>
    <property type="match status" value="1"/>
</dbReference>
<dbReference type="GO" id="GO:0006790">
    <property type="term" value="P:sulfur compound metabolic process"/>
    <property type="evidence" value="ECO:0007669"/>
    <property type="project" value="TreeGrafter"/>
</dbReference>
<evidence type="ECO:0000259" key="6">
    <source>
        <dbReference type="Pfam" id="PF02668"/>
    </source>
</evidence>
<evidence type="ECO:0000256" key="3">
    <source>
        <dbReference type="ARBA" id="ARBA00022964"/>
    </source>
</evidence>
<dbReference type="HOGENOM" id="CLU_036005_2_0_7"/>
<evidence type="ECO:0000313" key="7">
    <source>
        <dbReference type="EMBL" id="ETW96272.1"/>
    </source>
</evidence>
<dbReference type="PANTHER" id="PTHR30468">
    <property type="entry name" value="ALPHA-KETOGLUTARATE-DEPENDENT SULFONATE DIOXYGENASE"/>
    <property type="match status" value="1"/>
</dbReference>
<keyword evidence="5" id="KW-0408">Iron</keyword>
<keyword evidence="2" id="KW-0479">Metal-binding</keyword>
<evidence type="ECO:0000256" key="2">
    <source>
        <dbReference type="ARBA" id="ARBA00022723"/>
    </source>
</evidence>
<feature type="domain" description="TauD/TfdA-like" evidence="6">
    <location>
        <begin position="24"/>
        <end position="289"/>
    </location>
</feature>
<keyword evidence="8" id="KW-1185">Reference proteome</keyword>
<keyword evidence="3" id="KW-0223">Dioxygenase</keyword>
<dbReference type="GO" id="GO:0046872">
    <property type="term" value="F:metal ion binding"/>
    <property type="evidence" value="ECO:0007669"/>
    <property type="project" value="UniProtKB-KW"/>
</dbReference>
<dbReference type="InterPro" id="IPR051323">
    <property type="entry name" value="AtsK-like"/>
</dbReference>
<dbReference type="Proteomes" id="UP000019141">
    <property type="component" value="Unassembled WGS sequence"/>
</dbReference>
<dbReference type="GO" id="GO:0005737">
    <property type="term" value="C:cytoplasm"/>
    <property type="evidence" value="ECO:0007669"/>
    <property type="project" value="TreeGrafter"/>
</dbReference>
<dbReference type="InterPro" id="IPR042098">
    <property type="entry name" value="TauD-like_sf"/>
</dbReference>
<evidence type="ECO:0000256" key="1">
    <source>
        <dbReference type="ARBA" id="ARBA00005896"/>
    </source>
</evidence>
<comment type="similarity">
    <text evidence="1">Belongs to the TfdA dioxygenase family.</text>
</comment>
<protein>
    <recommendedName>
        <fullName evidence="6">TauD/TfdA-like domain-containing protein</fullName>
    </recommendedName>
</protein>